<dbReference type="Proteomes" id="UP000520814">
    <property type="component" value="Unassembled WGS sequence"/>
</dbReference>
<reference evidence="1 2" key="1">
    <citation type="submission" date="2020-08" db="EMBL/GenBank/DDBJ databases">
        <title>Genomic Encyclopedia of Type Strains, Phase IV (KMG-IV): sequencing the most valuable type-strain genomes for metagenomic binning, comparative biology and taxonomic classification.</title>
        <authorList>
            <person name="Goeker M."/>
        </authorList>
    </citation>
    <scope>NUCLEOTIDE SEQUENCE [LARGE SCALE GENOMIC DNA]</scope>
    <source>
        <strain evidence="1 2">DSM 23562</strain>
    </source>
</reference>
<evidence type="ECO:0000313" key="1">
    <source>
        <dbReference type="EMBL" id="MBB6053858.1"/>
    </source>
</evidence>
<dbReference type="AlphaFoldDB" id="A0A7W9SWT5"/>
<dbReference type="EMBL" id="JACHGW010000009">
    <property type="protein sequence ID" value="MBB6053858.1"/>
    <property type="molecule type" value="Genomic_DNA"/>
</dbReference>
<proteinExistence type="predicted"/>
<gene>
    <name evidence="1" type="ORF">HNQ39_005705</name>
</gene>
<evidence type="ECO:0000313" key="2">
    <source>
        <dbReference type="Proteomes" id="UP000520814"/>
    </source>
</evidence>
<name>A0A7W9SWT5_ARMRO</name>
<comment type="caution">
    <text evidence="1">The sequence shown here is derived from an EMBL/GenBank/DDBJ whole genome shotgun (WGS) entry which is preliminary data.</text>
</comment>
<keyword evidence="2" id="KW-1185">Reference proteome</keyword>
<evidence type="ECO:0008006" key="3">
    <source>
        <dbReference type="Google" id="ProtNLM"/>
    </source>
</evidence>
<organism evidence="1 2">
    <name type="scientific">Armatimonas rosea</name>
    <dbReference type="NCBI Taxonomy" id="685828"/>
    <lineage>
        <taxon>Bacteria</taxon>
        <taxon>Bacillati</taxon>
        <taxon>Armatimonadota</taxon>
        <taxon>Armatimonadia</taxon>
        <taxon>Armatimonadales</taxon>
        <taxon>Armatimonadaceae</taxon>
        <taxon>Armatimonas</taxon>
    </lineage>
</organism>
<protein>
    <recommendedName>
        <fullName evidence="3">GNAT family N-acetyltransferase</fullName>
    </recommendedName>
</protein>
<accession>A0A7W9SWT5</accession>
<dbReference type="RefSeq" id="WP_184203946.1">
    <property type="nucleotide sequence ID" value="NZ_JACHGW010000009.1"/>
</dbReference>
<sequence>MMAQAQRGIWHATKDGDPAGLALYLRHYSSRRRSSKTRLPLFVGPGEKLVLLSQKGDAVFAWRRMLYSQDGQSGVCCAVFRNEGRYRSSRLIREAMHLAWRRWPGERLYTYVDPARVRSVNPGCCFKRAGWKTCGKSLRGLIVLEVKSHT</sequence>